<evidence type="ECO:0000313" key="1">
    <source>
        <dbReference type="EMBL" id="ABR26140.1"/>
    </source>
</evidence>
<name>A6N1M0_ORYSI</name>
<organism evidence="1">
    <name type="scientific">Oryza sativa subsp. indica</name>
    <name type="common">Rice</name>
    <dbReference type="NCBI Taxonomy" id="39946"/>
    <lineage>
        <taxon>Eukaryota</taxon>
        <taxon>Viridiplantae</taxon>
        <taxon>Streptophyta</taxon>
        <taxon>Embryophyta</taxon>
        <taxon>Tracheophyta</taxon>
        <taxon>Spermatophyta</taxon>
        <taxon>Magnoliopsida</taxon>
        <taxon>Liliopsida</taxon>
        <taxon>Poales</taxon>
        <taxon>Poaceae</taxon>
        <taxon>BOP clade</taxon>
        <taxon>Oryzoideae</taxon>
        <taxon>Oryzeae</taxon>
        <taxon>Oryzinae</taxon>
        <taxon>Oryza</taxon>
        <taxon>Oryza sativa</taxon>
    </lineage>
</organism>
<dbReference type="AlphaFoldDB" id="A6N1M0"/>
<dbReference type="EMBL" id="EF576552">
    <property type="protein sequence ID" value="ABR26140.1"/>
    <property type="molecule type" value="mRNA"/>
</dbReference>
<sequence>MPRAEVRVTRLFLTPACPPPPRAIAVEATTGTSRSLLSPSGPPPLSRTARPLSLPLALATSPMASGCAAAAGCWLLPADI</sequence>
<proteinExistence type="evidence at transcript level"/>
<reference evidence="1" key="1">
    <citation type="submission" date="2007-04" db="EMBL/GenBank/DDBJ databases">
        <title>A comparative transcriptome map of early and late salinity stress responses in contrasting genotypes of Oryza sativa L.</title>
        <authorList>
            <person name="Kumari S."/>
            <person name="Panjabi V."/>
            <person name="Singla-Pareek S.L."/>
            <person name="Sopory S.K."/>
            <person name="Pareek A."/>
        </authorList>
    </citation>
    <scope>NUCLEOTIDE SEQUENCE</scope>
    <source>
        <tissue evidence="1">Shoot</tissue>
    </source>
</reference>
<accession>A6N1M0</accession>
<protein>
    <submittedName>
        <fullName evidence="1">Uncharacterized protein</fullName>
    </submittedName>
</protein>